<dbReference type="EMBL" id="WITJ01000001">
    <property type="protein sequence ID" value="MQW38522.1"/>
    <property type="molecule type" value="Genomic_DNA"/>
</dbReference>
<dbReference type="Pfam" id="PF01796">
    <property type="entry name" value="OB_ChsH2_C"/>
    <property type="match status" value="1"/>
</dbReference>
<organism evidence="3 4">
    <name type="scientific">Lactococcus hircilactis</name>
    <dbReference type="NCBI Taxonomy" id="1494462"/>
    <lineage>
        <taxon>Bacteria</taxon>
        <taxon>Bacillati</taxon>
        <taxon>Bacillota</taxon>
        <taxon>Bacilli</taxon>
        <taxon>Lactobacillales</taxon>
        <taxon>Streptococcaceae</taxon>
        <taxon>Lactococcus</taxon>
    </lineage>
</organism>
<evidence type="ECO:0000313" key="4">
    <source>
        <dbReference type="Proteomes" id="UP000439550"/>
    </source>
</evidence>
<comment type="caution">
    <text evidence="3">The sequence shown here is derived from an EMBL/GenBank/DDBJ whole genome shotgun (WGS) entry which is preliminary data.</text>
</comment>
<protein>
    <submittedName>
        <fullName evidence="3">2,4-diacetylphloroglucinol biosynthesis protein</fullName>
    </submittedName>
</protein>
<dbReference type="InterPro" id="IPR012340">
    <property type="entry name" value="NA-bd_OB-fold"/>
</dbReference>
<dbReference type="OrthoDB" id="9785144at2"/>
<dbReference type="InterPro" id="IPR052513">
    <property type="entry name" value="Thioester_dehydratase-like"/>
</dbReference>
<sequence length="147" mass="16898">MSNQFPEQLSNPTIESTLRQWHEYDGLHRLVGTVCNDCGKKFFPKRFVCANCHSLNVLPYQFSGKGVIVNFDYQFLPPVKILGFREELNRVMIVVKLEEGPTVVSELVDVSNPDEVKNGAEVHMVIRKIARSNNSDYKYAYKFEIEP</sequence>
<dbReference type="PANTHER" id="PTHR34075">
    <property type="entry name" value="BLR3430 PROTEIN"/>
    <property type="match status" value="1"/>
</dbReference>
<dbReference type="Pfam" id="PF12172">
    <property type="entry name" value="zf-ChsH2"/>
    <property type="match status" value="1"/>
</dbReference>
<name>A0A7X1Z865_9LACT</name>
<feature type="domain" description="ChsH2 C-terminal OB-fold" evidence="1">
    <location>
        <begin position="61"/>
        <end position="127"/>
    </location>
</feature>
<accession>A0A7X1Z865</accession>
<proteinExistence type="predicted"/>
<feature type="domain" description="ChsH2 rubredoxin-like zinc ribbon" evidence="2">
    <location>
        <begin position="28"/>
        <end position="56"/>
    </location>
</feature>
<keyword evidence="4" id="KW-1185">Reference proteome</keyword>
<reference evidence="3 4" key="1">
    <citation type="submission" date="2019-10" db="EMBL/GenBank/DDBJ databases">
        <authorList>
            <person name="Dong K."/>
        </authorList>
    </citation>
    <scope>NUCLEOTIDE SEQUENCE [LARGE SCALE GENOMIC DNA]</scope>
    <source>
        <strain evidence="3 4">DSM 28960</strain>
    </source>
</reference>
<dbReference type="SUPFAM" id="SSF50249">
    <property type="entry name" value="Nucleic acid-binding proteins"/>
    <property type="match status" value="1"/>
</dbReference>
<dbReference type="AlphaFoldDB" id="A0A7X1Z865"/>
<dbReference type="PANTHER" id="PTHR34075:SF5">
    <property type="entry name" value="BLR3430 PROTEIN"/>
    <property type="match status" value="1"/>
</dbReference>
<dbReference type="InterPro" id="IPR022002">
    <property type="entry name" value="ChsH2_Znr"/>
</dbReference>
<dbReference type="RefSeq" id="WP_153494755.1">
    <property type="nucleotide sequence ID" value="NZ_CBCRWP010000008.1"/>
</dbReference>
<dbReference type="InterPro" id="IPR002878">
    <property type="entry name" value="ChsH2_C"/>
</dbReference>
<gene>
    <name evidence="3" type="ORF">GHI93_00975</name>
</gene>
<dbReference type="Proteomes" id="UP000439550">
    <property type="component" value="Unassembled WGS sequence"/>
</dbReference>
<dbReference type="Gene3D" id="6.10.30.10">
    <property type="match status" value="1"/>
</dbReference>
<evidence type="ECO:0000259" key="2">
    <source>
        <dbReference type="Pfam" id="PF12172"/>
    </source>
</evidence>
<evidence type="ECO:0000259" key="1">
    <source>
        <dbReference type="Pfam" id="PF01796"/>
    </source>
</evidence>
<evidence type="ECO:0000313" key="3">
    <source>
        <dbReference type="EMBL" id="MQW38522.1"/>
    </source>
</evidence>